<evidence type="ECO:0000256" key="7">
    <source>
        <dbReference type="ARBA" id="ARBA00051696"/>
    </source>
</evidence>
<dbReference type="GO" id="GO:0008721">
    <property type="term" value="F:D-serine ammonia-lyase activity"/>
    <property type="evidence" value="ECO:0007669"/>
    <property type="project" value="TreeGrafter"/>
</dbReference>
<comment type="cofactor">
    <cofactor evidence="2">
        <name>Mg(2+)</name>
        <dbReference type="ChEBI" id="CHEBI:18420"/>
    </cofactor>
</comment>
<evidence type="ECO:0000256" key="3">
    <source>
        <dbReference type="ARBA" id="ARBA00005323"/>
    </source>
</evidence>
<comment type="catalytic activity">
    <reaction evidence="8">
        <text>(3R)-3-hydroxy-D-aspartate = glyoxylate + glycine</text>
        <dbReference type="Rhea" id="RHEA:27938"/>
        <dbReference type="ChEBI" id="CHEBI:36655"/>
        <dbReference type="ChEBI" id="CHEBI:57305"/>
        <dbReference type="ChEBI" id="CHEBI:60898"/>
        <dbReference type="EC" id="4.1.3.41"/>
    </reaction>
</comment>
<dbReference type="Gene3D" id="2.40.37.20">
    <property type="entry name" value="D-serine dehydratase-like domain"/>
    <property type="match status" value="1"/>
</dbReference>
<accession>A0A1H7FNT9</accession>
<dbReference type="PANTHER" id="PTHR28004:SF2">
    <property type="entry name" value="D-SERINE DEHYDRATASE"/>
    <property type="match status" value="1"/>
</dbReference>
<keyword evidence="5" id="KW-0663">Pyridoxal phosphate</keyword>
<dbReference type="AlphaFoldDB" id="A0A1H7FNT9"/>
<keyword evidence="13" id="KW-1185">Reference proteome</keyword>
<evidence type="ECO:0000256" key="10">
    <source>
        <dbReference type="ARBA" id="ARBA00073782"/>
    </source>
</evidence>
<dbReference type="SMART" id="SM01119">
    <property type="entry name" value="D-ser_dehydrat"/>
    <property type="match status" value="1"/>
</dbReference>
<dbReference type="OrthoDB" id="9772497at2"/>
<evidence type="ECO:0000256" key="1">
    <source>
        <dbReference type="ARBA" id="ARBA00001933"/>
    </source>
</evidence>
<evidence type="ECO:0000256" key="4">
    <source>
        <dbReference type="ARBA" id="ARBA00011738"/>
    </source>
</evidence>
<dbReference type="InterPro" id="IPR026956">
    <property type="entry name" value="D-ser_dehydrat-like_dom"/>
</dbReference>
<dbReference type="Gene3D" id="3.20.20.10">
    <property type="entry name" value="Alanine racemase"/>
    <property type="match status" value="1"/>
</dbReference>
<dbReference type="Pfam" id="PF01168">
    <property type="entry name" value="Ala_racemase_N"/>
    <property type="match status" value="1"/>
</dbReference>
<keyword evidence="6" id="KW-0456">Lyase</keyword>
<evidence type="ECO:0000256" key="6">
    <source>
        <dbReference type="ARBA" id="ARBA00023239"/>
    </source>
</evidence>
<dbReference type="NCBIfam" id="NF045642">
    <property type="entry name" value="HdxyAspAldBhcC"/>
    <property type="match status" value="1"/>
</dbReference>
<dbReference type="Proteomes" id="UP000199582">
    <property type="component" value="Unassembled WGS sequence"/>
</dbReference>
<evidence type="ECO:0000256" key="5">
    <source>
        <dbReference type="ARBA" id="ARBA00022898"/>
    </source>
</evidence>
<dbReference type="STRING" id="1287727.SAMN05443999_101109"/>
<dbReference type="RefSeq" id="WP_093030411.1">
    <property type="nucleotide sequence ID" value="NZ_FOAG01000001.1"/>
</dbReference>
<sequence length="387" mass="41735">MNKPVTFEGLEVGYDIPALPGMDEADIQTPCLILDLDALERNIRKMGDWAREHGVRHRVHGKMHKSVDVAKLQESLGGSCGVCCQKVSEAEVFARGGIKDVLVSNQVRDPAKIDRLARLPKLGARTICCVDDLANVADLSTAAQKHGTEIECLVEIDCGAGRCGVTTTPAVVEIAKAIDAAPGLRFAGIQAYQGAMQHMDKYEDRKAKIDIAVAQVRDAVDTLKTEGLECDIVGGGGTGSYYFEGNSGVYNELQCGSYAFMDADYGRILDRDGKRIDQGEWENALFILTSVMSHAKADKAIVDAGLKAQSVDSGLPVVFGRADVQYVKCSDEHGVVADPDGVLKVNEKLRLVPGHCDPTCNVHDWYVGVRGGKVETVWPVSARGKAY</sequence>
<feature type="domain" description="D-serine dehydratase-like" evidence="11">
    <location>
        <begin position="284"/>
        <end position="370"/>
    </location>
</feature>
<dbReference type="InterPro" id="IPR001608">
    <property type="entry name" value="Ala_racemase_N"/>
</dbReference>
<proteinExistence type="inferred from homology"/>
<name>A0A1H7FNT9_9RHOB</name>
<protein>
    <recommendedName>
        <fullName evidence="10">3-hydroxy-D-aspartate aldolase</fullName>
        <ecNumber evidence="9">4.1.3.41</ecNumber>
    </recommendedName>
</protein>
<dbReference type="InterPro" id="IPR054854">
    <property type="entry name" value="HdxyAspAldBhcC"/>
</dbReference>
<comment type="similarity">
    <text evidence="3">Belongs to the DSD1 family.</text>
</comment>
<evidence type="ECO:0000313" key="12">
    <source>
        <dbReference type="EMBL" id="SEK26877.1"/>
    </source>
</evidence>
<dbReference type="PANTHER" id="PTHR28004">
    <property type="entry name" value="ZGC:162816-RELATED"/>
    <property type="match status" value="1"/>
</dbReference>
<organism evidence="12 13">
    <name type="scientific">Roseovarius azorensis</name>
    <dbReference type="NCBI Taxonomy" id="1287727"/>
    <lineage>
        <taxon>Bacteria</taxon>
        <taxon>Pseudomonadati</taxon>
        <taxon>Pseudomonadota</taxon>
        <taxon>Alphaproteobacteria</taxon>
        <taxon>Rhodobacterales</taxon>
        <taxon>Roseobacteraceae</taxon>
        <taxon>Roseovarius</taxon>
    </lineage>
</organism>
<dbReference type="InterPro" id="IPR051466">
    <property type="entry name" value="D-amino_acid_metab_enzyme"/>
</dbReference>
<dbReference type="InterPro" id="IPR042208">
    <property type="entry name" value="D-ser_dehydrat-like_sf"/>
</dbReference>
<evidence type="ECO:0000256" key="8">
    <source>
        <dbReference type="ARBA" id="ARBA00052618"/>
    </source>
</evidence>
<dbReference type="GO" id="GO:0036088">
    <property type="term" value="P:D-serine catabolic process"/>
    <property type="evidence" value="ECO:0007669"/>
    <property type="project" value="TreeGrafter"/>
</dbReference>
<comment type="subunit">
    <text evidence="4">Homodimer.</text>
</comment>
<comment type="cofactor">
    <cofactor evidence="1">
        <name>pyridoxal 5'-phosphate</name>
        <dbReference type="ChEBI" id="CHEBI:597326"/>
    </cofactor>
</comment>
<dbReference type="EC" id="4.1.3.41" evidence="9"/>
<dbReference type="GO" id="GO:0016833">
    <property type="term" value="F:oxo-acid-lyase activity"/>
    <property type="evidence" value="ECO:0007669"/>
    <property type="project" value="UniProtKB-ARBA"/>
</dbReference>
<dbReference type="InterPro" id="IPR029066">
    <property type="entry name" value="PLP-binding_barrel"/>
</dbReference>
<gene>
    <name evidence="12" type="ORF">SAMN05443999_101109</name>
</gene>
<evidence type="ECO:0000256" key="9">
    <source>
        <dbReference type="ARBA" id="ARBA00066951"/>
    </source>
</evidence>
<dbReference type="Pfam" id="PF14031">
    <property type="entry name" value="D-ser_dehydrat"/>
    <property type="match status" value="1"/>
</dbReference>
<evidence type="ECO:0000256" key="2">
    <source>
        <dbReference type="ARBA" id="ARBA00001946"/>
    </source>
</evidence>
<dbReference type="FunFam" id="2.40.37.20:FF:000001">
    <property type="entry name" value="D-3-hydroxyaspartate aldolase"/>
    <property type="match status" value="1"/>
</dbReference>
<dbReference type="EMBL" id="FOAG01000001">
    <property type="protein sequence ID" value="SEK26877.1"/>
    <property type="molecule type" value="Genomic_DNA"/>
</dbReference>
<reference evidence="12 13" key="1">
    <citation type="submission" date="2016-10" db="EMBL/GenBank/DDBJ databases">
        <authorList>
            <person name="de Groot N.N."/>
        </authorList>
    </citation>
    <scope>NUCLEOTIDE SEQUENCE [LARGE SCALE GENOMIC DNA]</scope>
    <source>
        <strain evidence="12 13">DSM 100674</strain>
    </source>
</reference>
<dbReference type="GO" id="GO:0030170">
    <property type="term" value="F:pyridoxal phosphate binding"/>
    <property type="evidence" value="ECO:0007669"/>
    <property type="project" value="UniProtKB-ARBA"/>
</dbReference>
<evidence type="ECO:0000259" key="11">
    <source>
        <dbReference type="SMART" id="SM01119"/>
    </source>
</evidence>
<comment type="catalytic activity">
    <reaction evidence="7">
        <text>(3S)-3-hydroxy-D-aspartate = glyoxylate + glycine</text>
        <dbReference type="Rhea" id="RHEA:27934"/>
        <dbReference type="ChEBI" id="CHEBI:36655"/>
        <dbReference type="ChEBI" id="CHEBI:57305"/>
        <dbReference type="ChEBI" id="CHEBI:60894"/>
        <dbReference type="EC" id="4.1.3.41"/>
    </reaction>
    <physiologicalReaction direction="right-to-left" evidence="7">
        <dbReference type="Rhea" id="RHEA:27936"/>
    </physiologicalReaction>
</comment>
<dbReference type="SUPFAM" id="SSF51419">
    <property type="entry name" value="PLP-binding barrel"/>
    <property type="match status" value="1"/>
</dbReference>
<dbReference type="CDD" id="cd06819">
    <property type="entry name" value="PLPDE_III_LS_D-TA"/>
    <property type="match status" value="1"/>
</dbReference>
<dbReference type="FunFam" id="3.20.20.10:FF:000026">
    <property type="entry name" value="D-threonine aldolase"/>
    <property type="match status" value="1"/>
</dbReference>
<evidence type="ECO:0000313" key="13">
    <source>
        <dbReference type="Proteomes" id="UP000199582"/>
    </source>
</evidence>